<reference evidence="2 3" key="1">
    <citation type="journal article" date="2016" name="Nat. Commun.">
        <title>Thousands of microbial genomes shed light on interconnected biogeochemical processes in an aquifer system.</title>
        <authorList>
            <person name="Anantharaman K."/>
            <person name="Brown C.T."/>
            <person name="Hug L.A."/>
            <person name="Sharon I."/>
            <person name="Castelle C.J."/>
            <person name="Probst A.J."/>
            <person name="Thomas B.C."/>
            <person name="Singh A."/>
            <person name="Wilkins M.J."/>
            <person name="Karaoz U."/>
            <person name="Brodie E.L."/>
            <person name="Williams K.H."/>
            <person name="Hubbard S.S."/>
            <person name="Banfield J.F."/>
        </authorList>
    </citation>
    <scope>NUCLEOTIDE SEQUENCE [LARGE SCALE GENOMIC DNA]</scope>
</reference>
<dbReference type="AlphaFoldDB" id="A0A1F6WB94"/>
<keyword evidence="1" id="KW-0812">Transmembrane</keyword>
<gene>
    <name evidence="2" type="ORF">A3F19_00210</name>
</gene>
<evidence type="ECO:0000313" key="3">
    <source>
        <dbReference type="Proteomes" id="UP000177052"/>
    </source>
</evidence>
<comment type="caution">
    <text evidence="2">The sequence shown here is derived from an EMBL/GenBank/DDBJ whole genome shotgun (WGS) entry which is preliminary data.</text>
</comment>
<feature type="transmembrane region" description="Helical" evidence="1">
    <location>
        <begin position="5"/>
        <end position="21"/>
    </location>
</feature>
<protein>
    <submittedName>
        <fullName evidence="2">Uncharacterized protein</fullName>
    </submittedName>
</protein>
<organism evidence="2 3">
    <name type="scientific">Candidatus Nomurabacteria bacterium RIFCSPHIGHO2_12_FULL_37_29</name>
    <dbReference type="NCBI Taxonomy" id="1801759"/>
    <lineage>
        <taxon>Bacteria</taxon>
        <taxon>Candidatus Nomuraibacteriota</taxon>
    </lineage>
</organism>
<accession>A0A1F6WB94</accession>
<proteinExistence type="predicted"/>
<evidence type="ECO:0000256" key="1">
    <source>
        <dbReference type="SAM" id="Phobius"/>
    </source>
</evidence>
<keyword evidence="1" id="KW-1133">Transmembrane helix</keyword>
<evidence type="ECO:0000313" key="2">
    <source>
        <dbReference type="EMBL" id="OGI79183.1"/>
    </source>
</evidence>
<name>A0A1F6WB94_9BACT</name>
<dbReference type="Proteomes" id="UP000177052">
    <property type="component" value="Unassembled WGS sequence"/>
</dbReference>
<dbReference type="EMBL" id="MFUJ01000023">
    <property type="protein sequence ID" value="OGI79183.1"/>
    <property type="molecule type" value="Genomic_DNA"/>
</dbReference>
<sequence>MRKILLIVIIIGVILGVFYFVNKNEAVAPVIVAPIITDNKLTELCFAKFGVPDENGLFDKYTLRLDLNGEKVTGELNFLPAEKDSKTGEIKGIVGKVDPKMMARQADLWWFTFAEGMNTEEELKIIFGEGTANIGFGEMIDRGDGVYVYKDPGKVSYQLDLSDVACLDLTERASVEDYLRENISTLSPVKAVLGGTWYIMSMTIDLGKNSGTVFYEDGHIQEKRNFSYTTNEKHKITNLTIH</sequence>
<keyword evidence="1" id="KW-0472">Membrane</keyword>